<keyword evidence="12" id="KW-1185">Reference proteome</keyword>
<dbReference type="Pfam" id="PF01762">
    <property type="entry name" value="Galactosyl_T"/>
    <property type="match status" value="1"/>
</dbReference>
<dbReference type="PANTHER" id="PTHR11214:SF235">
    <property type="entry name" value="HEXOSYLTRANSFERASE"/>
    <property type="match status" value="1"/>
</dbReference>
<evidence type="ECO:0000313" key="11">
    <source>
        <dbReference type="EMBL" id="KAK2710318.1"/>
    </source>
</evidence>
<dbReference type="GO" id="GO:0016758">
    <property type="term" value="F:hexosyltransferase activity"/>
    <property type="evidence" value="ECO:0007669"/>
    <property type="project" value="InterPro"/>
</dbReference>
<evidence type="ECO:0000256" key="2">
    <source>
        <dbReference type="ARBA" id="ARBA00008661"/>
    </source>
</evidence>
<evidence type="ECO:0000256" key="10">
    <source>
        <dbReference type="RuleBase" id="RU363063"/>
    </source>
</evidence>
<evidence type="ECO:0000256" key="9">
    <source>
        <dbReference type="ARBA" id="ARBA00023136"/>
    </source>
</evidence>
<keyword evidence="9 10" id="KW-0472">Membrane</keyword>
<sequence length="345" mass="39823">MNSIIKLVLIFLLIPTVVIIIVIILNEQQKVLLRNQTFDISKRIDIILNKRCNKSIRIVCLISSDPKRKDFRMALRNFFVKVKELRIVGYFLIGEAKDESLDQDIYSEDRIFQDIIKGSFTDHYKNLTLKHLMGLQWANESCPGAEYYIKQDDDTAVDIIQLVDEFKVKVNDENTTRELIIGGISIEGDYKAPQRDPDSKWYVNNNEYSKDEYPPFLSGWAYITNLQTIKSILNQTYYHTFFWIDDVLITGTLANAAGIKHASLNERAGSTEDDIKCCNRYPTDRCWIVIGPTSDPEMLNEYLMNVEACITSKKCVNSDRRVCPKQKSKPVGRGRSQIKNLHIFD</sequence>
<evidence type="ECO:0000256" key="5">
    <source>
        <dbReference type="ARBA" id="ARBA00022692"/>
    </source>
</evidence>
<dbReference type="AlphaFoldDB" id="A0AA88HFD2"/>
<keyword evidence="3 10" id="KW-0328">Glycosyltransferase</keyword>
<proteinExistence type="inferred from homology"/>
<accession>A0AA88HFD2</accession>
<dbReference type="PANTHER" id="PTHR11214">
    <property type="entry name" value="BETA-1,3-N-ACETYLGLUCOSAMINYLTRANSFERASE"/>
    <property type="match status" value="1"/>
</dbReference>
<name>A0AA88HFD2_ARTSF</name>
<dbReference type="Proteomes" id="UP001187531">
    <property type="component" value="Unassembled WGS sequence"/>
</dbReference>
<evidence type="ECO:0000256" key="3">
    <source>
        <dbReference type="ARBA" id="ARBA00022676"/>
    </source>
</evidence>
<evidence type="ECO:0000256" key="7">
    <source>
        <dbReference type="ARBA" id="ARBA00022989"/>
    </source>
</evidence>
<keyword evidence="7 10" id="KW-1133">Transmembrane helix</keyword>
<organism evidence="11 12">
    <name type="scientific">Artemia franciscana</name>
    <name type="common">Brine shrimp</name>
    <name type="synonym">Artemia sanfranciscana</name>
    <dbReference type="NCBI Taxonomy" id="6661"/>
    <lineage>
        <taxon>Eukaryota</taxon>
        <taxon>Metazoa</taxon>
        <taxon>Ecdysozoa</taxon>
        <taxon>Arthropoda</taxon>
        <taxon>Crustacea</taxon>
        <taxon>Branchiopoda</taxon>
        <taxon>Anostraca</taxon>
        <taxon>Artemiidae</taxon>
        <taxon>Artemia</taxon>
    </lineage>
</organism>
<evidence type="ECO:0000256" key="4">
    <source>
        <dbReference type="ARBA" id="ARBA00022679"/>
    </source>
</evidence>
<comment type="subcellular location">
    <subcellularLocation>
        <location evidence="1 10">Golgi apparatus membrane</location>
        <topology evidence="1 10">Single-pass type II membrane protein</topology>
    </subcellularLocation>
</comment>
<dbReference type="InterPro" id="IPR002659">
    <property type="entry name" value="Glyco_trans_31"/>
</dbReference>
<dbReference type="GO" id="GO:0000139">
    <property type="term" value="C:Golgi membrane"/>
    <property type="evidence" value="ECO:0007669"/>
    <property type="project" value="UniProtKB-SubCell"/>
</dbReference>
<evidence type="ECO:0000256" key="8">
    <source>
        <dbReference type="ARBA" id="ARBA00023034"/>
    </source>
</evidence>
<keyword evidence="4" id="KW-0808">Transferase</keyword>
<dbReference type="EC" id="2.4.1.-" evidence="10"/>
<dbReference type="GO" id="GO:0006493">
    <property type="term" value="P:protein O-linked glycosylation"/>
    <property type="evidence" value="ECO:0007669"/>
    <property type="project" value="TreeGrafter"/>
</dbReference>
<reference evidence="11" key="1">
    <citation type="submission" date="2023-07" db="EMBL/GenBank/DDBJ databases">
        <title>Chromosome-level genome assembly of Artemia franciscana.</title>
        <authorList>
            <person name="Jo E."/>
        </authorList>
    </citation>
    <scope>NUCLEOTIDE SEQUENCE</scope>
    <source>
        <tissue evidence="11">Whole body</tissue>
    </source>
</reference>
<evidence type="ECO:0000256" key="1">
    <source>
        <dbReference type="ARBA" id="ARBA00004323"/>
    </source>
</evidence>
<gene>
    <name evidence="11" type="ORF">QYM36_013837</name>
</gene>
<protein>
    <recommendedName>
        <fullName evidence="10">Hexosyltransferase</fullName>
        <ecNumber evidence="10">2.4.1.-</ecNumber>
    </recommendedName>
</protein>
<comment type="similarity">
    <text evidence="2 10">Belongs to the glycosyltransferase 31 family.</text>
</comment>
<dbReference type="Gene3D" id="3.90.550.50">
    <property type="match status" value="1"/>
</dbReference>
<evidence type="ECO:0000256" key="6">
    <source>
        <dbReference type="ARBA" id="ARBA00022968"/>
    </source>
</evidence>
<keyword evidence="6 10" id="KW-0735">Signal-anchor</keyword>
<comment type="caution">
    <text evidence="11">The sequence shown here is derived from an EMBL/GenBank/DDBJ whole genome shotgun (WGS) entry which is preliminary data.</text>
</comment>
<keyword evidence="8 10" id="KW-0333">Golgi apparatus</keyword>
<dbReference type="EMBL" id="JAVRJZ010000017">
    <property type="protein sequence ID" value="KAK2710318.1"/>
    <property type="molecule type" value="Genomic_DNA"/>
</dbReference>
<evidence type="ECO:0000313" key="12">
    <source>
        <dbReference type="Proteomes" id="UP001187531"/>
    </source>
</evidence>
<feature type="transmembrane region" description="Helical" evidence="10">
    <location>
        <begin position="7"/>
        <end position="25"/>
    </location>
</feature>
<keyword evidence="5 10" id="KW-0812">Transmembrane</keyword>